<dbReference type="GO" id="GO:0008270">
    <property type="term" value="F:zinc ion binding"/>
    <property type="evidence" value="ECO:0007669"/>
    <property type="project" value="InterPro"/>
</dbReference>
<keyword evidence="4" id="KW-1185">Reference proteome</keyword>
<dbReference type="PANTHER" id="PTHR11695">
    <property type="entry name" value="ALCOHOL DEHYDROGENASE RELATED"/>
    <property type="match status" value="1"/>
</dbReference>
<proteinExistence type="predicted"/>
<dbReference type="Gene3D" id="3.90.180.10">
    <property type="entry name" value="Medium-chain alcohol dehydrogenases, catalytic domain"/>
    <property type="match status" value="1"/>
</dbReference>
<comment type="caution">
    <text evidence="3">The sequence shown here is derived from an EMBL/GenBank/DDBJ whole genome shotgun (WGS) entry which is preliminary data.</text>
</comment>
<dbReference type="Gene3D" id="3.40.50.720">
    <property type="entry name" value="NAD(P)-binding Rossmann-like Domain"/>
    <property type="match status" value="1"/>
</dbReference>
<keyword evidence="1" id="KW-0812">Transmembrane</keyword>
<dbReference type="GO" id="GO:0016491">
    <property type="term" value="F:oxidoreductase activity"/>
    <property type="evidence" value="ECO:0007669"/>
    <property type="project" value="InterPro"/>
</dbReference>
<evidence type="ECO:0000256" key="1">
    <source>
        <dbReference type="SAM" id="Phobius"/>
    </source>
</evidence>
<keyword evidence="1" id="KW-0472">Membrane</keyword>
<dbReference type="InterPro" id="IPR050700">
    <property type="entry name" value="YIM1/Zinc_Alcohol_DH_Fams"/>
</dbReference>
<dbReference type="AlphaFoldDB" id="A0A9P4P5U8"/>
<dbReference type="PANTHER" id="PTHR11695:SF647">
    <property type="entry name" value="ENOYL REDUCTASE (ER) DOMAIN-CONTAINING PROTEIN"/>
    <property type="match status" value="1"/>
</dbReference>
<sequence>SYAAESVPRVTDAGEIQGMQLAKGKRVLVLGAAGGVGIMALQFARLAGACVAETASPRNDEFVRALGADVIDYTKTSLKEWAGSEEKKKFDLVLDCVGGSAMLDGWNASKDNGTYISVAPGFWEPEGEKPVGVRSEWFVMDSRGSELAAIGRFIENGLVKGWVDSVWRIEDFERAFAKTATGHARGKVVIKVSKDGE</sequence>
<accession>A0A9P4P5U8</accession>
<dbReference type="SUPFAM" id="SSF51735">
    <property type="entry name" value="NAD(P)-binding Rossmann-fold domains"/>
    <property type="match status" value="1"/>
</dbReference>
<dbReference type="Proteomes" id="UP000799764">
    <property type="component" value="Unassembled WGS sequence"/>
</dbReference>
<evidence type="ECO:0000313" key="4">
    <source>
        <dbReference type="Proteomes" id="UP000799764"/>
    </source>
</evidence>
<protein>
    <submittedName>
        <fullName evidence="3">NAD(P)-binding protein</fullName>
    </submittedName>
</protein>
<keyword evidence="1" id="KW-1133">Transmembrane helix</keyword>
<feature type="domain" description="Enoyl reductase (ER)" evidence="2">
    <location>
        <begin position="1"/>
        <end position="190"/>
    </location>
</feature>
<evidence type="ECO:0000313" key="3">
    <source>
        <dbReference type="EMBL" id="KAF2438940.1"/>
    </source>
</evidence>
<dbReference type="Pfam" id="PF13602">
    <property type="entry name" value="ADH_zinc_N_2"/>
    <property type="match status" value="1"/>
</dbReference>
<dbReference type="GO" id="GO:0005739">
    <property type="term" value="C:mitochondrion"/>
    <property type="evidence" value="ECO:0007669"/>
    <property type="project" value="TreeGrafter"/>
</dbReference>
<dbReference type="PROSITE" id="PS01162">
    <property type="entry name" value="QOR_ZETA_CRYSTAL"/>
    <property type="match status" value="1"/>
</dbReference>
<evidence type="ECO:0000259" key="2">
    <source>
        <dbReference type="SMART" id="SM00829"/>
    </source>
</evidence>
<dbReference type="OrthoDB" id="3509362at2759"/>
<dbReference type="InterPro" id="IPR020843">
    <property type="entry name" value="ER"/>
</dbReference>
<dbReference type="InterPro" id="IPR036291">
    <property type="entry name" value="NAD(P)-bd_dom_sf"/>
</dbReference>
<name>A0A9P4P5U8_9PLEO</name>
<dbReference type="EMBL" id="MU001510">
    <property type="protein sequence ID" value="KAF2438940.1"/>
    <property type="molecule type" value="Genomic_DNA"/>
</dbReference>
<feature type="transmembrane region" description="Helical" evidence="1">
    <location>
        <begin position="27"/>
        <end position="48"/>
    </location>
</feature>
<dbReference type="SMART" id="SM00829">
    <property type="entry name" value="PKS_ER"/>
    <property type="match status" value="1"/>
</dbReference>
<reference evidence="3" key="1">
    <citation type="journal article" date="2020" name="Stud. Mycol.">
        <title>101 Dothideomycetes genomes: a test case for predicting lifestyles and emergence of pathogens.</title>
        <authorList>
            <person name="Haridas S."/>
            <person name="Albert R."/>
            <person name="Binder M."/>
            <person name="Bloem J."/>
            <person name="Labutti K."/>
            <person name="Salamov A."/>
            <person name="Andreopoulos B."/>
            <person name="Baker S."/>
            <person name="Barry K."/>
            <person name="Bills G."/>
            <person name="Bluhm B."/>
            <person name="Cannon C."/>
            <person name="Castanera R."/>
            <person name="Culley D."/>
            <person name="Daum C."/>
            <person name="Ezra D."/>
            <person name="Gonzalez J."/>
            <person name="Henrissat B."/>
            <person name="Kuo A."/>
            <person name="Liang C."/>
            <person name="Lipzen A."/>
            <person name="Lutzoni F."/>
            <person name="Magnuson J."/>
            <person name="Mondo S."/>
            <person name="Nolan M."/>
            <person name="Ohm R."/>
            <person name="Pangilinan J."/>
            <person name="Park H.-J."/>
            <person name="Ramirez L."/>
            <person name="Alfaro M."/>
            <person name="Sun H."/>
            <person name="Tritt A."/>
            <person name="Yoshinaga Y."/>
            <person name="Zwiers L.-H."/>
            <person name="Turgeon B."/>
            <person name="Goodwin S."/>
            <person name="Spatafora J."/>
            <person name="Crous P."/>
            <person name="Grigoriev I."/>
        </authorList>
    </citation>
    <scope>NUCLEOTIDE SEQUENCE</scope>
    <source>
        <strain evidence="3">CBS 690.94</strain>
    </source>
</reference>
<gene>
    <name evidence="3" type="ORF">P171DRAFT_502080</name>
</gene>
<dbReference type="InterPro" id="IPR002364">
    <property type="entry name" value="Quin_OxRdtase/zeta-crystal_CS"/>
</dbReference>
<feature type="non-terminal residue" evidence="3">
    <location>
        <position position="1"/>
    </location>
</feature>
<organism evidence="3 4">
    <name type="scientific">Karstenula rhodostoma CBS 690.94</name>
    <dbReference type="NCBI Taxonomy" id="1392251"/>
    <lineage>
        <taxon>Eukaryota</taxon>
        <taxon>Fungi</taxon>
        <taxon>Dikarya</taxon>
        <taxon>Ascomycota</taxon>
        <taxon>Pezizomycotina</taxon>
        <taxon>Dothideomycetes</taxon>
        <taxon>Pleosporomycetidae</taxon>
        <taxon>Pleosporales</taxon>
        <taxon>Massarineae</taxon>
        <taxon>Didymosphaeriaceae</taxon>
        <taxon>Karstenula</taxon>
    </lineage>
</organism>